<sequence length="141" mass="16618">MPVHWGTCWERIKHFFDFAARRRERYLKWDQEAQNGDEEARYRLLMLYREEGEEYYPLAFKWTVIVANAGEDCGVMLQAAEMYLAGHGAPQNEEKALLWFERALSLHIMQGRNSPLSLDAANFIQEKIQELRAKLGKEHNE</sequence>
<proteinExistence type="predicted"/>
<dbReference type="OrthoDB" id="5460358at2"/>
<dbReference type="RefSeq" id="WP_087286172.1">
    <property type="nucleotide sequence ID" value="NZ_NFJD01000001.1"/>
</dbReference>
<name>A0A1Y4DDP1_9BACT</name>
<comment type="caution">
    <text evidence="1">The sequence shown here is derived from an EMBL/GenBank/DDBJ whole genome shotgun (WGS) entry which is preliminary data.</text>
</comment>
<dbReference type="AlphaFoldDB" id="A0A1Y4DDP1"/>
<evidence type="ECO:0008006" key="3">
    <source>
        <dbReference type="Google" id="ProtNLM"/>
    </source>
</evidence>
<dbReference type="EMBL" id="NFJD01000001">
    <property type="protein sequence ID" value="OUO57233.1"/>
    <property type="molecule type" value="Genomic_DNA"/>
</dbReference>
<accession>A0A1Y4DDP1</accession>
<keyword evidence="2" id="KW-1185">Reference proteome</keyword>
<reference evidence="2" key="1">
    <citation type="submission" date="2017-04" db="EMBL/GenBank/DDBJ databases">
        <title>Function of individual gut microbiota members based on whole genome sequencing of pure cultures obtained from chicken caecum.</title>
        <authorList>
            <person name="Medvecky M."/>
            <person name="Cejkova D."/>
            <person name="Polansky O."/>
            <person name="Karasova D."/>
            <person name="Kubasova T."/>
            <person name="Cizek A."/>
            <person name="Rychlik I."/>
        </authorList>
    </citation>
    <scope>NUCLEOTIDE SEQUENCE [LARGE SCALE GENOMIC DNA]</scope>
    <source>
        <strain evidence="2">An273</strain>
    </source>
</reference>
<gene>
    <name evidence="1" type="ORF">B5F75_00175</name>
</gene>
<dbReference type="Gene3D" id="1.25.40.10">
    <property type="entry name" value="Tetratricopeptide repeat domain"/>
    <property type="match status" value="1"/>
</dbReference>
<dbReference type="InterPro" id="IPR011990">
    <property type="entry name" value="TPR-like_helical_dom_sf"/>
</dbReference>
<organism evidence="1 2">
    <name type="scientific">Candidatus Avelusimicrobium gallicola</name>
    <dbReference type="NCBI Taxonomy" id="2562704"/>
    <lineage>
        <taxon>Bacteria</taxon>
        <taxon>Pseudomonadati</taxon>
        <taxon>Elusimicrobiota</taxon>
        <taxon>Elusimicrobia</taxon>
        <taxon>Elusimicrobiales</taxon>
        <taxon>Elusimicrobiaceae</taxon>
        <taxon>Candidatus Avelusimicrobium</taxon>
    </lineage>
</organism>
<evidence type="ECO:0000313" key="2">
    <source>
        <dbReference type="Proteomes" id="UP000196368"/>
    </source>
</evidence>
<dbReference type="Proteomes" id="UP000196368">
    <property type="component" value="Unassembled WGS sequence"/>
</dbReference>
<protein>
    <recommendedName>
        <fullName evidence="3">Sel1 repeat family protein</fullName>
    </recommendedName>
</protein>
<evidence type="ECO:0000313" key="1">
    <source>
        <dbReference type="EMBL" id="OUO57233.1"/>
    </source>
</evidence>
<dbReference type="SUPFAM" id="SSF81901">
    <property type="entry name" value="HCP-like"/>
    <property type="match status" value="1"/>
</dbReference>